<keyword evidence="6" id="KW-0226">DNA condensation</keyword>
<evidence type="ECO:0000256" key="6">
    <source>
        <dbReference type="ARBA" id="ARBA00023067"/>
    </source>
</evidence>
<dbReference type="PANTHER" id="PTHR14418:SF5">
    <property type="entry name" value="CONDENSIN COMPLEX SUBUNIT 3"/>
    <property type="match status" value="1"/>
</dbReference>
<evidence type="ECO:0000256" key="5">
    <source>
        <dbReference type="ARBA" id="ARBA00022776"/>
    </source>
</evidence>
<dbReference type="Gene3D" id="1.25.10.10">
    <property type="entry name" value="Leucine-rich Repeat Variant"/>
    <property type="match status" value="1"/>
</dbReference>
<proteinExistence type="inferred from homology"/>
<dbReference type="InterPro" id="IPR011989">
    <property type="entry name" value="ARM-like"/>
</dbReference>
<dbReference type="SUPFAM" id="SSF48371">
    <property type="entry name" value="ARM repeat"/>
    <property type="match status" value="1"/>
</dbReference>
<evidence type="ECO:0000313" key="11">
    <source>
        <dbReference type="Proteomes" id="UP001107558"/>
    </source>
</evidence>
<evidence type="ECO:0000259" key="9">
    <source>
        <dbReference type="Pfam" id="PF12719"/>
    </source>
</evidence>
<comment type="caution">
    <text evidence="10">The sequence shown here is derived from an EMBL/GenBank/DDBJ whole genome shotgun (WGS) entry which is preliminary data.</text>
</comment>
<dbReference type="Pfam" id="PF12719">
    <property type="entry name" value="Cnd3"/>
    <property type="match status" value="1"/>
</dbReference>
<comment type="subcellular location">
    <subcellularLocation>
        <location evidence="1">Chromosome</location>
    </subcellularLocation>
</comment>
<sequence>MPRSRKIAIKKHENGKLEEKVIEKPKKVKKGETPAKKQKIEPDYITGDGLNVIKAILSVQKTDCNNQKALAELKKLYEKMKHSDFMKSFMTALQVFLIRDDGDEYASRELKFMGIFVAEYGELLTESGATHPIVETFFKEILAITSSSVHVRVRICLLVTNTMASFSQKAELDESIIDKITERMLYFMKDTSPLVRAQSVFALQRLQDPDSSEDPVTKSFVYHMESDPAVKVRQATITAIAKKLQNIPAILDRLHDVDEKVRRHTYLQMSSYSVKSYKIADRIAILNAGLNDRSEIVRKVVTNLLLSNWIGVYDFDYAEFIRAIKLDSSENELIKFRKLSEMALRDIFKRRKLNDLISYLNATESKEYKNCLQLEKSTLEMLIVWKMITKCHQDYLNDKTRNSDDIKDDIGSDGEEESSLIDQNVLDVEILPELSVFCNYMENFVNNFNFGIDLDEKYQKIYFSQCLILLLQIVQLNDMSDEIGKAQLQKLLKTILLMYDISEFAIEEISHVIEKIIPVVEQRLSFFNQIVTEIIKPGVPSEYSRQAIIDDLIDRSDIDRKVQAKAIKLHMMDLKEQETQFVKQKQYAECQKISEEYQKLNEELVELLKPVAELHSSDSTQSLLDNLSSVVISKKITSSDIIKNLRICYYAVMTKGVKTITHDILQIYNEFVRFHLESTDLTTRIWSLKTSTAYSLLYESVAKEIYLVIKSQVFKSIHVLLWECSVECIFDLLLHYGIEKMENVDDNNNNANNMILTSNSQINRSKRSGRTLYTNIEDDDEQDEINIIKTLDVMQMLQHLLDQSDDLRITKVLICGFCKMILHGVYYTRELMSKFLLMYFNPAMPAEINQLLGVFLENIFKRKKQEYLHDALTPTIFTLVGAPYDSPLLDVKLEIVLKYIVNATRPIYCSNGLNLHNTLGMEFLNVMKENPDNREILKTFAKELSELELSEDPILKRDMTKQVETILRESSADFRTRKYLTDFCKILNGTYCAPLTFSSTAKTPRIIDEEEDDQLESVEENEQAQ</sequence>
<evidence type="ECO:0000256" key="3">
    <source>
        <dbReference type="ARBA" id="ARBA00022454"/>
    </source>
</evidence>
<keyword evidence="5" id="KW-0498">Mitosis</keyword>
<evidence type="ECO:0000256" key="4">
    <source>
        <dbReference type="ARBA" id="ARBA00022618"/>
    </source>
</evidence>
<dbReference type="GO" id="GO:0051301">
    <property type="term" value="P:cell division"/>
    <property type="evidence" value="ECO:0007669"/>
    <property type="project" value="UniProtKB-KW"/>
</dbReference>
<evidence type="ECO:0000256" key="8">
    <source>
        <dbReference type="SAM" id="MobiDB-lite"/>
    </source>
</evidence>
<protein>
    <recommendedName>
        <fullName evidence="9">Nuclear condensin complex subunit 3 C-terminal domain-containing protein</fullName>
    </recommendedName>
</protein>
<keyword evidence="7" id="KW-0131">Cell cycle</keyword>
<keyword evidence="3" id="KW-0158">Chromosome</keyword>
<feature type="region of interest" description="Disordered" evidence="8">
    <location>
        <begin position="1003"/>
        <end position="1025"/>
    </location>
</feature>
<dbReference type="Proteomes" id="UP001107558">
    <property type="component" value="Chromosome 2"/>
</dbReference>
<gene>
    <name evidence="10" type="ORF">PVAND_008694</name>
</gene>
<name>A0A9J6CB16_POLVA</name>
<evidence type="ECO:0000256" key="1">
    <source>
        <dbReference type="ARBA" id="ARBA00004286"/>
    </source>
</evidence>
<dbReference type="GO" id="GO:0000793">
    <property type="term" value="C:condensed chromosome"/>
    <property type="evidence" value="ECO:0007669"/>
    <property type="project" value="TreeGrafter"/>
</dbReference>
<dbReference type="EMBL" id="JADBJN010000002">
    <property type="protein sequence ID" value="KAG5679101.1"/>
    <property type="molecule type" value="Genomic_DNA"/>
</dbReference>
<dbReference type="GO" id="GO:0007076">
    <property type="term" value="P:mitotic chromosome condensation"/>
    <property type="evidence" value="ECO:0007669"/>
    <property type="project" value="InterPro"/>
</dbReference>
<dbReference type="GO" id="GO:0005737">
    <property type="term" value="C:cytoplasm"/>
    <property type="evidence" value="ECO:0007669"/>
    <property type="project" value="TreeGrafter"/>
</dbReference>
<evidence type="ECO:0000256" key="7">
    <source>
        <dbReference type="ARBA" id="ARBA00023306"/>
    </source>
</evidence>
<keyword evidence="11" id="KW-1185">Reference proteome</keyword>
<feature type="compositionally biased region" description="Acidic residues" evidence="8">
    <location>
        <begin position="1008"/>
        <end position="1025"/>
    </location>
</feature>
<dbReference type="InterPro" id="IPR025977">
    <property type="entry name" value="Cnd3_C"/>
</dbReference>
<organism evidence="10 11">
    <name type="scientific">Polypedilum vanderplanki</name>
    <name type="common">Sleeping chironomid midge</name>
    <dbReference type="NCBI Taxonomy" id="319348"/>
    <lineage>
        <taxon>Eukaryota</taxon>
        <taxon>Metazoa</taxon>
        <taxon>Ecdysozoa</taxon>
        <taxon>Arthropoda</taxon>
        <taxon>Hexapoda</taxon>
        <taxon>Insecta</taxon>
        <taxon>Pterygota</taxon>
        <taxon>Neoptera</taxon>
        <taxon>Endopterygota</taxon>
        <taxon>Diptera</taxon>
        <taxon>Nematocera</taxon>
        <taxon>Chironomoidea</taxon>
        <taxon>Chironomidae</taxon>
        <taxon>Chironominae</taxon>
        <taxon>Polypedilum</taxon>
        <taxon>Polypedilum</taxon>
    </lineage>
</organism>
<dbReference type="AlphaFoldDB" id="A0A9J6CB16"/>
<comment type="similarity">
    <text evidence="2">Belongs to the CND3 (condensin subunit 3) family.</text>
</comment>
<dbReference type="OrthoDB" id="27187at2759"/>
<accession>A0A9J6CB16</accession>
<keyword evidence="4" id="KW-0132">Cell division</keyword>
<dbReference type="InterPro" id="IPR016024">
    <property type="entry name" value="ARM-type_fold"/>
</dbReference>
<reference evidence="10" key="1">
    <citation type="submission" date="2021-03" db="EMBL/GenBank/DDBJ databases">
        <title>Chromosome level genome of the anhydrobiotic midge Polypedilum vanderplanki.</title>
        <authorList>
            <person name="Yoshida Y."/>
            <person name="Kikawada T."/>
            <person name="Gusev O."/>
        </authorList>
    </citation>
    <scope>NUCLEOTIDE SEQUENCE</scope>
    <source>
        <strain evidence="10">NIAS01</strain>
        <tissue evidence="10">Whole body or cell culture</tissue>
    </source>
</reference>
<dbReference type="GO" id="GO:0000796">
    <property type="term" value="C:condensin complex"/>
    <property type="evidence" value="ECO:0007669"/>
    <property type="project" value="InterPro"/>
</dbReference>
<dbReference type="PANTHER" id="PTHR14418">
    <property type="entry name" value="CONDENSIN COMPLEX SUBUNIT 3-RELATED"/>
    <property type="match status" value="1"/>
</dbReference>
<evidence type="ECO:0000313" key="10">
    <source>
        <dbReference type="EMBL" id="KAG5679101.1"/>
    </source>
</evidence>
<feature type="domain" description="Nuclear condensin complex subunit 3 C-terminal" evidence="9">
    <location>
        <begin position="645"/>
        <end position="949"/>
    </location>
</feature>
<dbReference type="InterPro" id="IPR027165">
    <property type="entry name" value="CND3"/>
</dbReference>
<evidence type="ECO:0000256" key="2">
    <source>
        <dbReference type="ARBA" id="ARBA00006533"/>
    </source>
</evidence>